<evidence type="ECO:0000313" key="2">
    <source>
        <dbReference type="Proteomes" id="UP000007485"/>
    </source>
</evidence>
<dbReference type="RefSeq" id="WP_013605506.1">
    <property type="nucleotide sequence ID" value="NC_015151.1"/>
</dbReference>
<protein>
    <recommendedName>
        <fullName evidence="3">Rubrerythrin diiron-binding domain-containing protein</fullName>
    </recommendedName>
</protein>
<gene>
    <name evidence="1" type="ordered locus">VMUT_2148</name>
</gene>
<dbReference type="GeneID" id="10289800"/>
<dbReference type="Proteomes" id="UP000007485">
    <property type="component" value="Chromosome"/>
</dbReference>
<reference evidence="1 2" key="1">
    <citation type="journal article" date="2011" name="J. Bacteriol.">
        <title>Complete genome sequence of 'Vulcanisaeta moutnovskia' strain 768-28, a novel member of the hyperthermophilic crenarchaeal genus vulcanisaeta.</title>
        <authorList>
            <person name="Gumerov V.M."/>
            <person name="Mardanov A.V."/>
            <person name="Beletsky A.V."/>
            <person name="Prokofeva M.I."/>
            <person name="Bonch-Osmolovskaya E.A."/>
            <person name="Ravin N.V."/>
            <person name="Skryabin K.G."/>
        </authorList>
    </citation>
    <scope>NUCLEOTIDE SEQUENCE [LARGE SCALE GENOMIC DNA]</scope>
    <source>
        <strain evidence="1 2">768-28</strain>
    </source>
</reference>
<organism evidence="1 2">
    <name type="scientific">Vulcanisaeta moutnovskia (strain 768-28)</name>
    <dbReference type="NCBI Taxonomy" id="985053"/>
    <lineage>
        <taxon>Archaea</taxon>
        <taxon>Thermoproteota</taxon>
        <taxon>Thermoprotei</taxon>
        <taxon>Thermoproteales</taxon>
        <taxon>Thermoproteaceae</taxon>
        <taxon>Vulcanisaeta</taxon>
    </lineage>
</organism>
<dbReference type="KEGG" id="vmo:VMUT_2148"/>
<proteinExistence type="predicted"/>
<keyword evidence="2" id="KW-1185">Reference proteome</keyword>
<dbReference type="EMBL" id="CP002529">
    <property type="protein sequence ID" value="ADY02345.1"/>
    <property type="molecule type" value="Genomic_DNA"/>
</dbReference>
<name>F0QX56_VULM7</name>
<sequence>MHDSSDKLLSIIDEMKELERHLAILYGIAAARTNEPFIGAIMRKISIESAMHNYILTMLKSLIHECPPRRIFDLETLLSLQGSIEEAITHAKSLIDYMNSMEKVNYDITNTIIEKLNDLKSYEENAVKVYSFLLRSYLPITSTRIDEKHRIISKLIIKLLKGISDDEKNHEEMLEVVREISLK</sequence>
<evidence type="ECO:0008006" key="3">
    <source>
        <dbReference type="Google" id="ProtNLM"/>
    </source>
</evidence>
<dbReference type="AlphaFoldDB" id="F0QX56"/>
<dbReference type="eggNOG" id="arCOG11250">
    <property type="taxonomic scope" value="Archaea"/>
</dbReference>
<dbReference type="STRING" id="985053.VMUT_2148"/>
<dbReference type="OrthoDB" id="27923at2157"/>
<accession>F0QX56</accession>
<dbReference type="HOGENOM" id="CLU_1472166_0_0_2"/>
<evidence type="ECO:0000313" key="1">
    <source>
        <dbReference type="EMBL" id="ADY02345.1"/>
    </source>
</evidence>